<keyword evidence="6" id="KW-0175">Coiled coil</keyword>
<dbReference type="PROSITE" id="PS50112">
    <property type="entry name" value="PAS"/>
    <property type="match status" value="2"/>
</dbReference>
<dbReference type="SUPFAM" id="SSF55785">
    <property type="entry name" value="PYP-like sensor domain (PAS domain)"/>
    <property type="match status" value="2"/>
</dbReference>
<evidence type="ECO:0000256" key="2">
    <source>
        <dbReference type="ARBA" id="ARBA00012438"/>
    </source>
</evidence>
<evidence type="ECO:0000256" key="4">
    <source>
        <dbReference type="ARBA" id="ARBA00022679"/>
    </source>
</evidence>
<feature type="domain" description="PAS" evidence="9">
    <location>
        <begin position="187"/>
        <end position="289"/>
    </location>
</feature>
<dbReference type="PANTHER" id="PTHR43304">
    <property type="entry name" value="PHYTOCHROME-LIKE PROTEIN CPH1"/>
    <property type="match status" value="1"/>
</dbReference>
<dbReference type="EMBL" id="SESI01000002">
    <property type="protein sequence ID" value="TQQ80152.1"/>
    <property type="molecule type" value="Genomic_DNA"/>
</dbReference>
<keyword evidence="12" id="KW-1185">Reference proteome</keyword>
<proteinExistence type="predicted"/>
<keyword evidence="4" id="KW-0808">Transferase</keyword>
<dbReference type="InterPro" id="IPR013656">
    <property type="entry name" value="PAS_4"/>
</dbReference>
<evidence type="ECO:0000256" key="7">
    <source>
        <dbReference type="SAM" id="MobiDB-lite"/>
    </source>
</evidence>
<dbReference type="SMART" id="SM00387">
    <property type="entry name" value="HATPase_c"/>
    <property type="match status" value="1"/>
</dbReference>
<dbReference type="Pfam" id="PF08447">
    <property type="entry name" value="PAS_3"/>
    <property type="match status" value="1"/>
</dbReference>
<dbReference type="CDD" id="cd00082">
    <property type="entry name" value="HisKA"/>
    <property type="match status" value="1"/>
</dbReference>
<comment type="catalytic activity">
    <reaction evidence="1">
        <text>ATP + protein L-histidine = ADP + protein N-phospho-L-histidine.</text>
        <dbReference type="EC" id="2.7.13.3"/>
    </reaction>
</comment>
<dbReference type="Gene3D" id="1.10.287.130">
    <property type="match status" value="1"/>
</dbReference>
<evidence type="ECO:0000256" key="3">
    <source>
        <dbReference type="ARBA" id="ARBA00022553"/>
    </source>
</evidence>
<sequence>MRECLGVCSSTVATMADDISPADDTITQTEETVVTAECSCGDVVEVDVTSVVKQYEQEAASERAVTEASLNALADIFYVVDPEGNFQRWNDTLPNLTGYTDEEIGSMNALDFFTGDDREAINAAIQTILRTGSDVTEAEITTKDGQHIPHEFRGVALTDDTGTPTGIIGIARDITTRKQREQELETLNTRFELALAQTDTGIWELDLGSDTVRWDSTSERLFGYEPGEFPGTYAGVGSRITENDSESGGADSDPDSETDEQYRPEYGDRIRSEDLERVSEQLERAIETGEQYQADFRVQPPDDDQRWIRARGVVEYDDSDDPDRVIGIQTDITEEKERERELERTKATLQRKNDRLNEFASMVSHDLRNPLEIASGYVEMARETGDEAAFDTVESALDRMNTMIDDLLTLARAETVEPDTEPVVLADVVAIAWETTQTGDATLDCTLPDAMTIEADKSLLQNVLENVFRNAVEHNESPITVSVGRLDSGGFYIADTGTGLPNGEDDAVFEQGYTTNDSGTGFGLAIARELIEAHGWTISASDGARDGARFEIGTDGV</sequence>
<dbReference type="SMART" id="SM00388">
    <property type="entry name" value="HisKA"/>
    <property type="match status" value="1"/>
</dbReference>
<evidence type="ECO:0000256" key="6">
    <source>
        <dbReference type="SAM" id="Coils"/>
    </source>
</evidence>
<dbReference type="InterPro" id="IPR013655">
    <property type="entry name" value="PAS_fold_3"/>
</dbReference>
<evidence type="ECO:0000259" key="8">
    <source>
        <dbReference type="PROSITE" id="PS50109"/>
    </source>
</evidence>
<dbReference type="InterPro" id="IPR052162">
    <property type="entry name" value="Sensor_kinase/Photoreceptor"/>
</dbReference>
<dbReference type="InterPro" id="IPR035965">
    <property type="entry name" value="PAS-like_dom_sf"/>
</dbReference>
<dbReference type="InterPro" id="IPR000700">
    <property type="entry name" value="PAS-assoc_C"/>
</dbReference>
<evidence type="ECO:0000259" key="9">
    <source>
        <dbReference type="PROSITE" id="PS50112"/>
    </source>
</evidence>
<feature type="region of interest" description="Disordered" evidence="7">
    <location>
        <begin position="223"/>
        <end position="273"/>
    </location>
</feature>
<dbReference type="PRINTS" id="PR00344">
    <property type="entry name" value="BCTRLSENSOR"/>
</dbReference>
<feature type="domain" description="Histidine kinase" evidence="8">
    <location>
        <begin position="362"/>
        <end position="557"/>
    </location>
</feature>
<dbReference type="InterPro" id="IPR004358">
    <property type="entry name" value="Sig_transdc_His_kin-like_C"/>
</dbReference>
<dbReference type="AlphaFoldDB" id="A0A544QML2"/>
<protein>
    <recommendedName>
        <fullName evidence="2">histidine kinase</fullName>
        <ecNumber evidence="2">2.7.13.3</ecNumber>
    </recommendedName>
</protein>
<dbReference type="SUPFAM" id="SSF47384">
    <property type="entry name" value="Homodimeric domain of signal transducing histidine kinase"/>
    <property type="match status" value="1"/>
</dbReference>
<dbReference type="SMART" id="SM00091">
    <property type="entry name" value="PAS"/>
    <property type="match status" value="2"/>
</dbReference>
<dbReference type="InterPro" id="IPR003661">
    <property type="entry name" value="HisK_dim/P_dom"/>
</dbReference>
<dbReference type="Pfam" id="PF08448">
    <property type="entry name" value="PAS_4"/>
    <property type="match status" value="1"/>
</dbReference>
<evidence type="ECO:0000256" key="5">
    <source>
        <dbReference type="ARBA" id="ARBA00022777"/>
    </source>
</evidence>
<organism evidence="11 12">
    <name type="scientific">Halonotius roseus</name>
    <dbReference type="NCBI Taxonomy" id="2511997"/>
    <lineage>
        <taxon>Archaea</taxon>
        <taxon>Methanobacteriati</taxon>
        <taxon>Methanobacteriota</taxon>
        <taxon>Stenosarchaea group</taxon>
        <taxon>Halobacteria</taxon>
        <taxon>Halobacteriales</taxon>
        <taxon>Haloferacaceae</taxon>
        <taxon>Halonotius</taxon>
    </lineage>
</organism>
<dbReference type="InterPro" id="IPR001610">
    <property type="entry name" value="PAC"/>
</dbReference>
<feature type="domain" description="PAS" evidence="9">
    <location>
        <begin position="62"/>
        <end position="132"/>
    </location>
</feature>
<dbReference type="Gene3D" id="2.10.70.100">
    <property type="match status" value="1"/>
</dbReference>
<evidence type="ECO:0000313" key="11">
    <source>
        <dbReference type="EMBL" id="TQQ80152.1"/>
    </source>
</evidence>
<dbReference type="PROSITE" id="PS50113">
    <property type="entry name" value="PAC"/>
    <property type="match status" value="2"/>
</dbReference>
<reference evidence="11 12" key="1">
    <citation type="submission" date="2019-02" db="EMBL/GenBank/DDBJ databases">
        <title>Halonotius sp. a new haloqrchaeon isolated from saline water.</title>
        <authorList>
            <person name="Duran-Viseras A."/>
            <person name="Sanchez-Porro C."/>
            <person name="Ventosa A."/>
        </authorList>
    </citation>
    <scope>NUCLEOTIDE SEQUENCE [LARGE SCALE GENOMIC DNA]</scope>
    <source>
        <strain evidence="11 12">F9-27</strain>
    </source>
</reference>
<evidence type="ECO:0000313" key="12">
    <source>
        <dbReference type="Proteomes" id="UP000315385"/>
    </source>
</evidence>
<dbReference type="Gene3D" id="3.30.565.10">
    <property type="entry name" value="Histidine kinase-like ATPase, C-terminal domain"/>
    <property type="match status" value="1"/>
</dbReference>
<dbReference type="SMART" id="SM00086">
    <property type="entry name" value="PAC"/>
    <property type="match status" value="2"/>
</dbReference>
<dbReference type="PROSITE" id="PS50109">
    <property type="entry name" value="HIS_KIN"/>
    <property type="match status" value="1"/>
</dbReference>
<dbReference type="PANTHER" id="PTHR43304:SF1">
    <property type="entry name" value="PAC DOMAIN-CONTAINING PROTEIN"/>
    <property type="match status" value="1"/>
</dbReference>
<dbReference type="CDD" id="cd00130">
    <property type="entry name" value="PAS"/>
    <property type="match status" value="2"/>
</dbReference>
<keyword evidence="3" id="KW-0597">Phosphoprotein</keyword>
<dbReference type="Proteomes" id="UP000315385">
    <property type="component" value="Unassembled WGS sequence"/>
</dbReference>
<dbReference type="InterPro" id="IPR036890">
    <property type="entry name" value="HATPase_C_sf"/>
</dbReference>
<dbReference type="Pfam" id="PF02518">
    <property type="entry name" value="HATPase_c"/>
    <property type="match status" value="1"/>
</dbReference>
<dbReference type="InterPro" id="IPR005467">
    <property type="entry name" value="His_kinase_dom"/>
</dbReference>
<feature type="domain" description="PAC" evidence="10">
    <location>
        <begin position="134"/>
        <end position="186"/>
    </location>
</feature>
<accession>A0A544QML2</accession>
<comment type="caution">
    <text evidence="11">The sequence shown here is derived from an EMBL/GenBank/DDBJ whole genome shotgun (WGS) entry which is preliminary data.</text>
</comment>
<dbReference type="SUPFAM" id="SSF55874">
    <property type="entry name" value="ATPase domain of HSP90 chaperone/DNA topoisomerase II/histidine kinase"/>
    <property type="match status" value="1"/>
</dbReference>
<keyword evidence="5" id="KW-0418">Kinase</keyword>
<dbReference type="GO" id="GO:0000155">
    <property type="term" value="F:phosphorelay sensor kinase activity"/>
    <property type="evidence" value="ECO:0007669"/>
    <property type="project" value="InterPro"/>
</dbReference>
<feature type="domain" description="PAC" evidence="10">
    <location>
        <begin position="292"/>
        <end position="344"/>
    </location>
</feature>
<dbReference type="EC" id="2.7.13.3" evidence="2"/>
<dbReference type="InterPro" id="IPR003594">
    <property type="entry name" value="HATPase_dom"/>
</dbReference>
<feature type="compositionally biased region" description="Basic and acidic residues" evidence="7">
    <location>
        <begin position="260"/>
        <end position="273"/>
    </location>
</feature>
<dbReference type="Pfam" id="PF00512">
    <property type="entry name" value="HisKA"/>
    <property type="match status" value="1"/>
</dbReference>
<dbReference type="Gene3D" id="3.30.450.20">
    <property type="entry name" value="PAS domain"/>
    <property type="match status" value="2"/>
</dbReference>
<dbReference type="InterPro" id="IPR036097">
    <property type="entry name" value="HisK_dim/P_sf"/>
</dbReference>
<evidence type="ECO:0000256" key="1">
    <source>
        <dbReference type="ARBA" id="ARBA00000085"/>
    </source>
</evidence>
<dbReference type="InterPro" id="IPR000014">
    <property type="entry name" value="PAS"/>
</dbReference>
<dbReference type="NCBIfam" id="TIGR00229">
    <property type="entry name" value="sensory_box"/>
    <property type="match status" value="1"/>
</dbReference>
<name>A0A544QML2_9EURY</name>
<evidence type="ECO:0000259" key="10">
    <source>
        <dbReference type="PROSITE" id="PS50113"/>
    </source>
</evidence>
<feature type="coiled-coil region" evidence="6">
    <location>
        <begin position="332"/>
        <end position="359"/>
    </location>
</feature>
<gene>
    <name evidence="11" type="ORF">EWF95_06550</name>
</gene>